<evidence type="ECO:0000256" key="4">
    <source>
        <dbReference type="ARBA" id="ARBA00022833"/>
    </source>
</evidence>
<name>A0A2I1DA89_ASPC2</name>
<accession>A0A2I1DA89</accession>
<evidence type="ECO:0000256" key="3">
    <source>
        <dbReference type="ARBA" id="ARBA00022771"/>
    </source>
</evidence>
<evidence type="ECO:0000256" key="1">
    <source>
        <dbReference type="ARBA" id="ARBA00004123"/>
    </source>
</evidence>
<feature type="domain" description="DEUBAD" evidence="9">
    <location>
        <begin position="53"/>
        <end position="173"/>
    </location>
</feature>
<dbReference type="PROSITE" id="PS51916">
    <property type="entry name" value="DEUBAD"/>
    <property type="match status" value="1"/>
</dbReference>
<dbReference type="EMBL" id="MSFM01000003">
    <property type="protein sequence ID" value="PKY06797.1"/>
    <property type="molecule type" value="Genomic_DNA"/>
</dbReference>
<evidence type="ECO:0000256" key="7">
    <source>
        <dbReference type="ARBA" id="ARBA00023242"/>
    </source>
</evidence>
<feature type="compositionally biased region" description="Polar residues" evidence="8">
    <location>
        <begin position="8"/>
        <end position="29"/>
    </location>
</feature>
<sequence>MVSRKGRSGSNAAAPNKTGDSGSAMSSTKQKPKRNPRRAVKDRWAEQHLMTSAQSPLVNIDIVKLLAKPDAWNCLDEAEKEEILNLLPEDTHPNRYPSADDPDAKIPPLPESFLRYSNEWRDGIRHFQTDLEDGRYDPAWIRQAEAAVEERAAGKFDKFKEEEFEQFWGQKQRMDRTIAAGQSSQVKLSTLIEHGVIHEGDVWRYSRSFSRGRNRVLVEKEVKIVAIDGSRLTFLMPAGQRTFLSSVQSSPPLASNEADGPSNQSAAEPTSQQSGPVETGGEVPIVTDESLNSGTSQKRKSETEIQPPKRGRGRPPKNLPKTEDVLKTEDTAPSDPPAMADESIPTPPPDGDTHGIANSTEQQEPETTDAKASSQPLSETRPEGPPEGTDEIIVTDIQGLTALGAKIIELDGRIKEVPNGNAWKEFRSYRNNQDMGSLWEVRQAWFLKTQ</sequence>
<comment type="caution">
    <text evidence="10">The sequence shown here is derived from an EMBL/GenBank/DDBJ whole genome shotgun (WGS) entry which is preliminary data.</text>
</comment>
<evidence type="ECO:0000313" key="11">
    <source>
        <dbReference type="Proteomes" id="UP000234254"/>
    </source>
</evidence>
<dbReference type="GO" id="GO:0008270">
    <property type="term" value="F:zinc ion binding"/>
    <property type="evidence" value="ECO:0007669"/>
    <property type="project" value="UniProtKB-KW"/>
</dbReference>
<dbReference type="AlphaFoldDB" id="A0A2I1DA89"/>
<dbReference type="Pfam" id="PF13919">
    <property type="entry name" value="ASXH"/>
    <property type="match status" value="1"/>
</dbReference>
<keyword evidence="7" id="KW-0539">Nucleus</keyword>
<feature type="compositionally biased region" description="Polar residues" evidence="8">
    <location>
        <begin position="261"/>
        <end position="276"/>
    </location>
</feature>
<evidence type="ECO:0000256" key="5">
    <source>
        <dbReference type="ARBA" id="ARBA00023015"/>
    </source>
</evidence>
<keyword evidence="3" id="KW-0863">Zinc-finger</keyword>
<comment type="subcellular location">
    <subcellularLocation>
        <location evidence="1">Nucleus</location>
    </subcellularLocation>
</comment>
<evidence type="ECO:0000259" key="9">
    <source>
        <dbReference type="PROSITE" id="PS51916"/>
    </source>
</evidence>
<keyword evidence="5" id="KW-0805">Transcription regulation</keyword>
<feature type="region of interest" description="Disordered" evidence="8">
    <location>
        <begin position="89"/>
        <end position="108"/>
    </location>
</feature>
<keyword evidence="2" id="KW-0479">Metal-binding</keyword>
<dbReference type="InterPro" id="IPR028020">
    <property type="entry name" value="ASX_DEUBAD_dom"/>
</dbReference>
<dbReference type="VEuPathDB" id="FungiDB:P168DRAFT_119103"/>
<dbReference type="GO" id="GO:0005634">
    <property type="term" value="C:nucleus"/>
    <property type="evidence" value="ECO:0007669"/>
    <property type="project" value="UniProtKB-SubCell"/>
</dbReference>
<evidence type="ECO:0000256" key="6">
    <source>
        <dbReference type="ARBA" id="ARBA00023163"/>
    </source>
</evidence>
<feature type="compositionally biased region" description="Basic and acidic residues" evidence="8">
    <location>
        <begin position="320"/>
        <end position="330"/>
    </location>
</feature>
<gene>
    <name evidence="10" type="ORF">P168DRAFT_119103</name>
</gene>
<evidence type="ECO:0000313" key="10">
    <source>
        <dbReference type="EMBL" id="PKY06797.1"/>
    </source>
</evidence>
<evidence type="ECO:0000256" key="8">
    <source>
        <dbReference type="SAM" id="MobiDB-lite"/>
    </source>
</evidence>
<keyword evidence="11" id="KW-1185">Reference proteome</keyword>
<evidence type="ECO:0000256" key="2">
    <source>
        <dbReference type="ARBA" id="ARBA00022723"/>
    </source>
</evidence>
<proteinExistence type="predicted"/>
<dbReference type="Proteomes" id="UP000234254">
    <property type="component" value="Unassembled WGS sequence"/>
</dbReference>
<keyword evidence="4" id="KW-0862">Zinc</keyword>
<dbReference type="InterPro" id="IPR044867">
    <property type="entry name" value="DEUBAD_dom"/>
</dbReference>
<dbReference type="OrthoDB" id="2289918at2759"/>
<protein>
    <recommendedName>
        <fullName evidence="9">DEUBAD domain-containing protein</fullName>
    </recommendedName>
</protein>
<reference evidence="10" key="1">
    <citation type="submission" date="2016-12" db="EMBL/GenBank/DDBJ databases">
        <title>The genomes of Aspergillus section Nigri reveals drivers in fungal speciation.</title>
        <authorList>
            <consortium name="DOE Joint Genome Institute"/>
            <person name="Vesth T.C."/>
            <person name="Nybo J."/>
            <person name="Theobald S."/>
            <person name="Brandl J."/>
            <person name="Frisvad J.C."/>
            <person name="Nielsen K.F."/>
            <person name="Lyhne E.K."/>
            <person name="Kogle M.E."/>
            <person name="Kuo A."/>
            <person name="Riley R."/>
            <person name="Clum A."/>
            <person name="Nolan M."/>
            <person name="Lipzen A."/>
            <person name="Salamov A."/>
            <person name="Henrissat B."/>
            <person name="Wiebenga A."/>
            <person name="De vries R.P."/>
            <person name="Grigoriev I.V."/>
            <person name="Mortensen U.H."/>
            <person name="Andersen M.R."/>
            <person name="Baker S.E."/>
        </authorList>
    </citation>
    <scope>NUCLEOTIDE SEQUENCE</scope>
    <source>
        <strain evidence="10">IBT 28561</strain>
    </source>
</reference>
<dbReference type="GeneID" id="36540128"/>
<feature type="region of interest" description="Disordered" evidence="8">
    <location>
        <begin position="1"/>
        <end position="50"/>
    </location>
</feature>
<dbReference type="RefSeq" id="XP_024695391.1">
    <property type="nucleotide sequence ID" value="XM_024832607.1"/>
</dbReference>
<keyword evidence="6" id="KW-0804">Transcription</keyword>
<organism evidence="10 11">
    <name type="scientific">Aspergillus campestris (strain IBT 28561)</name>
    <dbReference type="NCBI Taxonomy" id="1392248"/>
    <lineage>
        <taxon>Eukaryota</taxon>
        <taxon>Fungi</taxon>
        <taxon>Dikarya</taxon>
        <taxon>Ascomycota</taxon>
        <taxon>Pezizomycotina</taxon>
        <taxon>Eurotiomycetes</taxon>
        <taxon>Eurotiomycetidae</taxon>
        <taxon>Eurotiales</taxon>
        <taxon>Aspergillaceae</taxon>
        <taxon>Aspergillus</taxon>
        <taxon>Aspergillus subgen. Circumdati</taxon>
    </lineage>
</organism>
<feature type="region of interest" description="Disordered" evidence="8">
    <location>
        <begin position="246"/>
        <end position="390"/>
    </location>
</feature>